<proteinExistence type="predicted"/>
<reference evidence="1" key="1">
    <citation type="submission" date="2020-02" db="EMBL/GenBank/DDBJ databases">
        <title>Genome sequencing of the panga catfish, Pangasius djambal.</title>
        <authorList>
            <person name="Wen M."/>
            <person name="Zahm M."/>
            <person name="Roques C."/>
            <person name="Cabau C."/>
            <person name="Klopp C."/>
            <person name="Donnadieu C."/>
            <person name="Jouanno E."/>
            <person name="Avarre J.-C."/>
            <person name="Campet M."/>
            <person name="Ha T."/>
            <person name="Dugue R."/>
            <person name="Lampietro C."/>
            <person name="Louis A."/>
            <person name="Herpin A."/>
            <person name="Echchiki A."/>
            <person name="Berthelot C."/>
            <person name="Parey E."/>
            <person name="Roest-Crollius H."/>
            <person name="Braasch I."/>
            <person name="Postlethwait J.H."/>
            <person name="Bobe J."/>
            <person name="Montfort J."/>
            <person name="Bouchez O."/>
            <person name="Begum T."/>
            <person name="Schartl M."/>
            <person name="Gustiano R."/>
            <person name="Guiguen Y."/>
        </authorList>
    </citation>
    <scope>NUCLEOTIDE SEQUENCE</scope>
    <source>
        <strain evidence="1">Pdj_M5554</strain>
    </source>
</reference>
<organism evidence="1 2">
    <name type="scientific">Pangasius djambal</name>
    <dbReference type="NCBI Taxonomy" id="1691987"/>
    <lineage>
        <taxon>Eukaryota</taxon>
        <taxon>Metazoa</taxon>
        <taxon>Chordata</taxon>
        <taxon>Craniata</taxon>
        <taxon>Vertebrata</taxon>
        <taxon>Euteleostomi</taxon>
        <taxon>Actinopterygii</taxon>
        <taxon>Neopterygii</taxon>
        <taxon>Teleostei</taxon>
        <taxon>Ostariophysi</taxon>
        <taxon>Siluriformes</taxon>
        <taxon>Pangasiidae</taxon>
        <taxon>Pangasius</taxon>
    </lineage>
</organism>
<evidence type="ECO:0000313" key="2">
    <source>
        <dbReference type="Proteomes" id="UP000830395"/>
    </source>
</evidence>
<sequence length="65" mass="7265">MRIERDCFSPSHSSAYNCCRSVALSHCRCHAGLLPAGTEGPDWYRDQLQDVQDPLQIQESQAGQT</sequence>
<comment type="caution">
    <text evidence="1">The sequence shown here is derived from an EMBL/GenBank/DDBJ whole genome shotgun (WGS) entry which is preliminary data.</text>
</comment>
<protein>
    <submittedName>
        <fullName evidence="1">Uncharacterized protein</fullName>
    </submittedName>
</protein>
<dbReference type="EMBL" id="CM040977">
    <property type="protein sequence ID" value="MCJ8730794.1"/>
    <property type="molecule type" value="Genomic_DNA"/>
</dbReference>
<gene>
    <name evidence="1" type="ORF">PDJAM_G00188510</name>
</gene>
<accession>A0ACC5Y4Z3</accession>
<name>A0ACC5Y4Z3_9TELE</name>
<keyword evidence="2" id="KW-1185">Reference proteome</keyword>
<dbReference type="Proteomes" id="UP000830395">
    <property type="component" value="Chromosome 3"/>
</dbReference>
<evidence type="ECO:0000313" key="1">
    <source>
        <dbReference type="EMBL" id="MCJ8730794.1"/>
    </source>
</evidence>